<sequence>MCGCVRMWVSKQADSFTQVKHLARAVFSTINLGGSCLETACFQSLSSQCCMDDRAVSHIQGL</sequence>
<evidence type="ECO:0000313" key="1">
    <source>
        <dbReference type="EMBL" id="JAH96391.1"/>
    </source>
</evidence>
<dbReference type="EMBL" id="GBXM01012186">
    <property type="protein sequence ID" value="JAH96391.1"/>
    <property type="molecule type" value="Transcribed_RNA"/>
</dbReference>
<protein>
    <submittedName>
        <fullName evidence="1">Uncharacterized protein</fullName>
    </submittedName>
</protein>
<reference evidence="1" key="2">
    <citation type="journal article" date="2015" name="Fish Shellfish Immunol.">
        <title>Early steps in the European eel (Anguilla anguilla)-Vibrio vulnificus interaction in the gills: Role of the RtxA13 toxin.</title>
        <authorList>
            <person name="Callol A."/>
            <person name="Pajuelo D."/>
            <person name="Ebbesson L."/>
            <person name="Teles M."/>
            <person name="MacKenzie S."/>
            <person name="Amaro C."/>
        </authorList>
    </citation>
    <scope>NUCLEOTIDE SEQUENCE</scope>
</reference>
<proteinExistence type="predicted"/>
<name>A0A0E9X1S4_ANGAN</name>
<organism evidence="1">
    <name type="scientific">Anguilla anguilla</name>
    <name type="common">European freshwater eel</name>
    <name type="synonym">Muraena anguilla</name>
    <dbReference type="NCBI Taxonomy" id="7936"/>
    <lineage>
        <taxon>Eukaryota</taxon>
        <taxon>Metazoa</taxon>
        <taxon>Chordata</taxon>
        <taxon>Craniata</taxon>
        <taxon>Vertebrata</taxon>
        <taxon>Euteleostomi</taxon>
        <taxon>Actinopterygii</taxon>
        <taxon>Neopterygii</taxon>
        <taxon>Teleostei</taxon>
        <taxon>Anguilliformes</taxon>
        <taxon>Anguillidae</taxon>
        <taxon>Anguilla</taxon>
    </lineage>
</organism>
<dbReference type="AlphaFoldDB" id="A0A0E9X1S4"/>
<accession>A0A0E9X1S4</accession>
<reference evidence="1" key="1">
    <citation type="submission" date="2014-11" db="EMBL/GenBank/DDBJ databases">
        <authorList>
            <person name="Amaro Gonzalez C."/>
        </authorList>
    </citation>
    <scope>NUCLEOTIDE SEQUENCE</scope>
</reference>